<proteinExistence type="predicted"/>
<dbReference type="EMBL" id="JAUEPS010000010">
    <property type="protein sequence ID" value="KAK0461720.1"/>
    <property type="molecule type" value="Genomic_DNA"/>
</dbReference>
<organism evidence="2 3">
    <name type="scientific">Armillaria tabescens</name>
    <name type="common">Ringless honey mushroom</name>
    <name type="synonym">Agaricus tabescens</name>
    <dbReference type="NCBI Taxonomy" id="1929756"/>
    <lineage>
        <taxon>Eukaryota</taxon>
        <taxon>Fungi</taxon>
        <taxon>Dikarya</taxon>
        <taxon>Basidiomycota</taxon>
        <taxon>Agaricomycotina</taxon>
        <taxon>Agaricomycetes</taxon>
        <taxon>Agaricomycetidae</taxon>
        <taxon>Agaricales</taxon>
        <taxon>Marasmiineae</taxon>
        <taxon>Physalacriaceae</taxon>
        <taxon>Desarmillaria</taxon>
    </lineage>
</organism>
<accession>A0AA39N9W8</accession>
<name>A0AA39N9W8_ARMTA</name>
<dbReference type="InterPro" id="IPR011990">
    <property type="entry name" value="TPR-like_helical_dom_sf"/>
</dbReference>
<evidence type="ECO:0000313" key="2">
    <source>
        <dbReference type="EMBL" id="KAK0461720.1"/>
    </source>
</evidence>
<dbReference type="SUPFAM" id="SSF48452">
    <property type="entry name" value="TPR-like"/>
    <property type="match status" value="1"/>
</dbReference>
<dbReference type="Proteomes" id="UP001175211">
    <property type="component" value="Unassembled WGS sequence"/>
</dbReference>
<dbReference type="RefSeq" id="XP_060333458.1">
    <property type="nucleotide sequence ID" value="XM_060466713.1"/>
</dbReference>
<sequence>MSSVSASDLKDEGNTHFASRRFANAARLYEEAEKTDIGNAIYPSNLSAALYELGNYAGSYQAILRSVKLLSANPNPKLAAKLSSRLPKALSHGLRDGTIMPKDYCEEETILKQLRDAAFGDSEGAWHEWERISGEYDSVVERARSARANFASLPMARKSAHSGLEYFCVGHDHPMSISSDWGPRTKGSSFNICTLSTERLSRLSYFWGGGGDARHVLASIIGFRKDYVKMTPEKRDATNVHFTLLDIHPTVLARDLCLFMMVEELIALRERAHDELEEVEIKATLLYIWMGAIIPSYCHVRFLKLVRSLLRDLSTSSFQPPHWLHVTEDSIPGIIVSLKFWLTQLSRETVQEMIHHHCDRPVENPFSFQGVPSEFRVEDKWYGITQCFVPPDTLRVRHEAFSALWTSLSQLPPEGLKQKVNRHINATWKPNSSLFNAFDEGDFGYPDVEFRPFQMVEQIKNFNNRMGLFKGRKIKNDCPAYSVTEVFFDAVVDSLIALKGRVCIELLQGDMCQELTKMAFNVDNRPANFPRKFTRMWLSNVPDYTHGPMNIAAFTLPNLEQQSDASVAFNCLLNTGIWEGGDHFIYNYTLLKSKDFARFFGCRVMADNTWNDMELSAKPLPRPLSELATRQELIMWLTRVLISTILPPRPPNPSVVLSGRIRYPNNLAAFFGLLMRLRAIGYLTHWVSEFLNDIVTDKLVTDIVPYCDDVPNGIHPSTLEKWRGPCRRVNLDPWQVELETMIALSYEATPFPTTGSLRQDDIGTYEASLSPNEFGPATLMGMFGNHDPVFNLVFYKCGTKVANMIQRMDLGAMKEIFEIGHGKGEIHVLTSLDEFGYKKRKVRWRMGRKELRR</sequence>
<feature type="domain" description="DUF4470" evidence="1">
    <location>
        <begin position="200"/>
        <end position="289"/>
    </location>
</feature>
<keyword evidence="3" id="KW-1185">Reference proteome</keyword>
<dbReference type="Gene3D" id="1.25.40.10">
    <property type="entry name" value="Tetratricopeptide repeat domain"/>
    <property type="match status" value="1"/>
</dbReference>
<evidence type="ECO:0000313" key="3">
    <source>
        <dbReference type="Proteomes" id="UP001175211"/>
    </source>
</evidence>
<dbReference type="GeneID" id="85350261"/>
<dbReference type="Pfam" id="PF14737">
    <property type="entry name" value="DUF4470"/>
    <property type="match status" value="1"/>
</dbReference>
<protein>
    <recommendedName>
        <fullName evidence="1">DUF4470 domain-containing protein</fullName>
    </recommendedName>
</protein>
<gene>
    <name evidence="2" type="ORF">EV420DRAFT_124965</name>
</gene>
<evidence type="ECO:0000259" key="1">
    <source>
        <dbReference type="Pfam" id="PF14737"/>
    </source>
</evidence>
<comment type="caution">
    <text evidence="2">The sequence shown here is derived from an EMBL/GenBank/DDBJ whole genome shotgun (WGS) entry which is preliminary data.</text>
</comment>
<reference evidence="2" key="1">
    <citation type="submission" date="2023-06" db="EMBL/GenBank/DDBJ databases">
        <authorList>
            <consortium name="Lawrence Berkeley National Laboratory"/>
            <person name="Ahrendt S."/>
            <person name="Sahu N."/>
            <person name="Indic B."/>
            <person name="Wong-Bajracharya J."/>
            <person name="Merenyi Z."/>
            <person name="Ke H.-M."/>
            <person name="Monk M."/>
            <person name="Kocsube S."/>
            <person name="Drula E."/>
            <person name="Lipzen A."/>
            <person name="Balint B."/>
            <person name="Henrissat B."/>
            <person name="Andreopoulos B."/>
            <person name="Martin F.M."/>
            <person name="Harder C.B."/>
            <person name="Rigling D."/>
            <person name="Ford K.L."/>
            <person name="Foster G.D."/>
            <person name="Pangilinan J."/>
            <person name="Papanicolaou A."/>
            <person name="Barry K."/>
            <person name="LaButti K."/>
            <person name="Viragh M."/>
            <person name="Koriabine M."/>
            <person name="Yan M."/>
            <person name="Riley R."/>
            <person name="Champramary S."/>
            <person name="Plett K.L."/>
            <person name="Tsai I.J."/>
            <person name="Slot J."/>
            <person name="Sipos G."/>
            <person name="Plett J."/>
            <person name="Nagy L.G."/>
            <person name="Grigoriev I.V."/>
        </authorList>
    </citation>
    <scope>NUCLEOTIDE SEQUENCE</scope>
    <source>
        <strain evidence="2">CCBAS 213</strain>
    </source>
</reference>
<dbReference type="InterPro" id="IPR027974">
    <property type="entry name" value="DUF4470"/>
</dbReference>
<dbReference type="AlphaFoldDB" id="A0AA39N9W8"/>